<feature type="transmembrane region" description="Helical" evidence="10">
    <location>
        <begin position="63"/>
        <end position="85"/>
    </location>
</feature>
<gene>
    <name evidence="12" type="ORF">Micbo1qcDRAFT_33638</name>
</gene>
<evidence type="ECO:0000256" key="2">
    <source>
        <dbReference type="ARBA" id="ARBA00004651"/>
    </source>
</evidence>
<evidence type="ECO:0000256" key="9">
    <source>
        <dbReference type="ARBA" id="ARBA00023180"/>
    </source>
</evidence>
<comment type="similarity">
    <text evidence="3 10">Belongs to the PRM1 family.</text>
</comment>
<dbReference type="GO" id="GO:0043332">
    <property type="term" value="C:mating projection tip"/>
    <property type="evidence" value="ECO:0007669"/>
    <property type="project" value="UniProtKB-UniRule"/>
</dbReference>
<dbReference type="PANTHER" id="PTHR31030">
    <property type="entry name" value="PLASMA MEMBRANE FUSION PROTEIN PRM1"/>
    <property type="match status" value="1"/>
</dbReference>
<protein>
    <recommendedName>
        <fullName evidence="10">Plasma membrane fusion protein PRM1</fullName>
    </recommendedName>
</protein>
<dbReference type="AlphaFoldDB" id="A0A136IP02"/>
<evidence type="ECO:0000313" key="12">
    <source>
        <dbReference type="EMBL" id="KXJ86645.1"/>
    </source>
</evidence>
<feature type="transmembrane region" description="Helical" evidence="10">
    <location>
        <begin position="521"/>
        <end position="546"/>
    </location>
</feature>
<keyword evidence="5 10" id="KW-0812">Transmembrane</keyword>
<dbReference type="InterPro" id="IPR026777">
    <property type="entry name" value="PRM1"/>
</dbReference>
<evidence type="ECO:0000256" key="1">
    <source>
        <dbReference type="ARBA" id="ARBA00002512"/>
    </source>
</evidence>
<sequence>MTESREPTTRIMGWPSNRDGTSPSLRTDGFTTSSFHKTRFVNPARHTKYTPYLRTRDRISQIWFNKWTVLIVLVLAHFLITISSLNDNLGDAKIKALRACTKVEDIGSSMASMPHYLSRGVNALAAGGITKSVHALLSVLDMIMTVVKALILFAIHMYTDTYVCLLSMVVTGGLNATAAAIKGATDGINKAVDKFANGVESAVGPMQSVINGAWAAASGVNGGIDAGTSVVGGVVDGITGGIGGIFGRLEHSTIVLLDADVTQLAESWSKAQATATTTATAVLARATDALEALAERSELKLEDAIPSTVTAAIPPLPTEESLPLVTLAPRALNLGEAPNIIKTLSGPIAELKSFDINAGGLVSDIEKLRDKVPTFDEIRKLTSDTIGIPFDLARKQLNESYGGWKFDEKVFPLANKERLSFCSENSALNDFFESLFKLTHNAKIIALCVLCFLAVAACGWFLFLEIRRGRKESEYIQTFESEQYDQVDFAHLYSRPRLGWVEVKTAQKLAPKPQDTKKRMLIRWCMSYATSIPALFVLALAIAGLFSCLCQVVLLKSIEKTVPELAGKVGDFADDVVYKLGNVSERWATDANGVITGFSTELNNDIFGHVENATKAANDTLNILTDKMSEGLTTAFGGTFLEQPVKDVVRCLVGIKIEGVQKGLTWVHDHAHVDFPLFPNDVFSMGADKSVHGDDELTTFLASPSTVSTDEVTDAVQHVVDWLYKGIIQDLLISCALLLVYVLVVLIGVLYTVFALLTPEKMDRESSPSRGEMAGGRRPVFEQGTGHQRSSSYASIDYAAGGRGGEARKF</sequence>
<keyword evidence="7 10" id="KW-1133">Transmembrane helix</keyword>
<evidence type="ECO:0000256" key="8">
    <source>
        <dbReference type="ARBA" id="ARBA00023136"/>
    </source>
</evidence>
<comment type="function">
    <text evidence="1 10">Involved in cell fusion during mating by stabilizing the plasma membrane fusion event.</text>
</comment>
<feature type="region of interest" description="Disordered" evidence="11">
    <location>
        <begin position="1"/>
        <end position="28"/>
    </location>
</feature>
<dbReference type="InParanoid" id="A0A136IP02"/>
<dbReference type="STRING" id="196109.A0A136IP02"/>
<keyword evidence="13" id="KW-1185">Reference proteome</keyword>
<dbReference type="FunCoup" id="A0A136IP02">
    <property type="interactions" value="22"/>
</dbReference>
<dbReference type="EMBL" id="KQ964266">
    <property type="protein sequence ID" value="KXJ86645.1"/>
    <property type="molecule type" value="Genomic_DNA"/>
</dbReference>
<keyword evidence="8 10" id="KW-0472">Membrane</keyword>
<evidence type="ECO:0000313" key="13">
    <source>
        <dbReference type="Proteomes" id="UP000070501"/>
    </source>
</evidence>
<reference evidence="13" key="1">
    <citation type="submission" date="2016-02" db="EMBL/GenBank/DDBJ databases">
        <title>Draft genome sequence of Microdochium bolleyi, a fungal endophyte of beachgrass.</title>
        <authorList>
            <consortium name="DOE Joint Genome Institute"/>
            <person name="David A.S."/>
            <person name="May G."/>
            <person name="Haridas S."/>
            <person name="Lim J."/>
            <person name="Wang M."/>
            <person name="Labutti K."/>
            <person name="Lipzen A."/>
            <person name="Barry K."/>
            <person name="Grigoriev I.V."/>
        </authorList>
    </citation>
    <scope>NUCLEOTIDE SEQUENCE [LARGE SCALE GENOMIC DNA]</scope>
    <source>
        <strain evidence="13">J235TASD1</strain>
    </source>
</reference>
<evidence type="ECO:0000256" key="11">
    <source>
        <dbReference type="SAM" id="MobiDB-lite"/>
    </source>
</evidence>
<keyword evidence="9" id="KW-0325">Glycoprotein</keyword>
<feature type="transmembrane region" description="Helical" evidence="10">
    <location>
        <begin position="133"/>
        <end position="155"/>
    </location>
</feature>
<feature type="region of interest" description="Disordered" evidence="11">
    <location>
        <begin position="763"/>
        <end position="810"/>
    </location>
</feature>
<evidence type="ECO:0000256" key="6">
    <source>
        <dbReference type="ARBA" id="ARBA00022971"/>
    </source>
</evidence>
<feature type="transmembrane region" description="Helical" evidence="10">
    <location>
        <begin position="162"/>
        <end position="181"/>
    </location>
</feature>
<dbReference type="GO" id="GO:0032220">
    <property type="term" value="P:plasma membrane fusion involved in cytogamy"/>
    <property type="evidence" value="ECO:0007669"/>
    <property type="project" value="TreeGrafter"/>
</dbReference>
<keyword evidence="4 10" id="KW-1003">Cell membrane</keyword>
<evidence type="ECO:0000256" key="3">
    <source>
        <dbReference type="ARBA" id="ARBA00010780"/>
    </source>
</evidence>
<dbReference type="OrthoDB" id="5356111at2759"/>
<accession>A0A136IP02</accession>
<evidence type="ECO:0000256" key="7">
    <source>
        <dbReference type="ARBA" id="ARBA00022989"/>
    </source>
</evidence>
<comment type="subcellular location">
    <subcellularLocation>
        <location evidence="2 10">Cell membrane</location>
        <topology evidence="2 10">Multi-pass membrane protein</topology>
    </subcellularLocation>
</comment>
<feature type="compositionally biased region" description="Polar residues" evidence="11">
    <location>
        <begin position="18"/>
        <end position="28"/>
    </location>
</feature>
<dbReference type="Proteomes" id="UP000070501">
    <property type="component" value="Unassembled WGS sequence"/>
</dbReference>
<organism evidence="12 13">
    <name type="scientific">Microdochium bolleyi</name>
    <dbReference type="NCBI Taxonomy" id="196109"/>
    <lineage>
        <taxon>Eukaryota</taxon>
        <taxon>Fungi</taxon>
        <taxon>Dikarya</taxon>
        <taxon>Ascomycota</taxon>
        <taxon>Pezizomycotina</taxon>
        <taxon>Sordariomycetes</taxon>
        <taxon>Xylariomycetidae</taxon>
        <taxon>Xylariales</taxon>
        <taxon>Microdochiaceae</taxon>
        <taxon>Microdochium</taxon>
    </lineage>
</organism>
<dbReference type="PANTHER" id="PTHR31030:SF1">
    <property type="entry name" value="PLASMA MEMBRANE FUSION PROTEIN PRM1"/>
    <property type="match status" value="1"/>
</dbReference>
<dbReference type="GO" id="GO:0005886">
    <property type="term" value="C:plasma membrane"/>
    <property type="evidence" value="ECO:0007669"/>
    <property type="project" value="UniProtKB-SubCell"/>
</dbReference>
<name>A0A136IP02_9PEZI</name>
<keyword evidence="6 10" id="KW-0184">Conjugation</keyword>
<feature type="compositionally biased region" description="Polar residues" evidence="11">
    <location>
        <begin position="785"/>
        <end position="794"/>
    </location>
</feature>
<comment type="caution">
    <text evidence="10">Lacks conserved residue(s) required for the propagation of feature annotation.</text>
</comment>
<evidence type="ECO:0000256" key="10">
    <source>
        <dbReference type="RuleBase" id="RU366035"/>
    </source>
</evidence>
<feature type="transmembrane region" description="Helical" evidence="10">
    <location>
        <begin position="444"/>
        <end position="464"/>
    </location>
</feature>
<feature type="transmembrane region" description="Helical" evidence="10">
    <location>
        <begin position="731"/>
        <end position="757"/>
    </location>
</feature>
<evidence type="ECO:0000256" key="5">
    <source>
        <dbReference type="ARBA" id="ARBA00022692"/>
    </source>
</evidence>
<proteinExistence type="inferred from homology"/>
<evidence type="ECO:0000256" key="4">
    <source>
        <dbReference type="ARBA" id="ARBA00022475"/>
    </source>
</evidence>